<dbReference type="Pfam" id="PF01968">
    <property type="entry name" value="Hydantoinase_A"/>
    <property type="match status" value="1"/>
</dbReference>
<dbReference type="SUPFAM" id="SSF53067">
    <property type="entry name" value="Actin-like ATPase domain"/>
    <property type="match status" value="1"/>
</dbReference>
<dbReference type="GO" id="GO:0006749">
    <property type="term" value="P:glutathione metabolic process"/>
    <property type="evidence" value="ECO:0007669"/>
    <property type="project" value="TreeGrafter"/>
</dbReference>
<feature type="domain" description="Hydantoinase A/oxoprolinase" evidence="1">
    <location>
        <begin position="199"/>
        <end position="485"/>
    </location>
</feature>
<dbReference type="InterPro" id="IPR043129">
    <property type="entry name" value="ATPase_NBD"/>
</dbReference>
<dbReference type="InterPro" id="IPR045079">
    <property type="entry name" value="Oxoprolinase-like"/>
</dbReference>
<dbReference type="InterPro" id="IPR008040">
    <property type="entry name" value="Hydant_A_N"/>
</dbReference>
<evidence type="ECO:0000313" key="5">
    <source>
        <dbReference type="Proteomes" id="UP000322634"/>
    </source>
</evidence>
<organism evidence="4 5">
    <name type="scientific">Actinomadura syzygii</name>
    <dbReference type="NCBI Taxonomy" id="1427538"/>
    <lineage>
        <taxon>Bacteria</taxon>
        <taxon>Bacillati</taxon>
        <taxon>Actinomycetota</taxon>
        <taxon>Actinomycetes</taxon>
        <taxon>Streptosporangiales</taxon>
        <taxon>Thermomonosporaceae</taxon>
        <taxon>Actinomadura</taxon>
    </lineage>
</organism>
<dbReference type="Pfam" id="PF05378">
    <property type="entry name" value="Hydant_A_N"/>
    <property type="match status" value="1"/>
</dbReference>
<proteinExistence type="predicted"/>
<sequence>MALRVAVDVGGTFTDVCVLGENGEAPRVAKVPTTAESPIDGVMRGIAQAGADLADTRFFCHGTTVATNALLNRAFPRAALVTTRGFRDVIEIRRGTKEDLWDAYKDVAPPYIARRDRLVVTERVDATGRVIEPLDMAEAKELVDTLRRRQVRTVAVCFVNSYVNPVHEIAMLEFLRAELPDVAVSISSAVLDEILEHERFSTTVANALLSPLIGHYAGSLEKRLAESGYNGRLHLMHGGGGVMTTQAAQKHAARLASSGLAAGAVASKHIALACGYENSLALDVGGTSADISIVCGGELKVVRNWSVDFGHPICFPNLEVLTIGAGGGSIAWVDDGGALRVGPQSAGAAPGPACYGLGGTAATTTDAQLVLGQIDTSLAAGSQLLDVALAKRAVSKIARELNCSLEDAAVGILRVASANLADALKILSIRRGQDPRDFALVAFGGAGPMHAVHLARELSLSAVVVPPHPGVTSAFGCLLVDIRHDFSAMFIRNAQAADPYEIESTFLRLESHARKSLLEDGVEPERISMQRFIEMRYHGQSRSMPIAVDQPVRAIGGLVEKFHVQHREEFGFNHEHGDVDLYQLSVSALGIIEKPRFGALSSGTGKPIEPVGRRMVRFIEPKGWLETPVYSRSDLCPDAKVTGPAVIAQPDSTTLIPPDWTATVDQMGNLRISMDVERQAR</sequence>
<dbReference type="PANTHER" id="PTHR11365:SF23">
    <property type="entry name" value="HYPOTHETICAL 5-OXOPROLINASE (EUROFUNG)-RELATED"/>
    <property type="match status" value="1"/>
</dbReference>
<dbReference type="PANTHER" id="PTHR11365">
    <property type="entry name" value="5-OXOPROLINASE RELATED"/>
    <property type="match status" value="1"/>
</dbReference>
<feature type="domain" description="Acetophenone carboxylase-like C-terminal" evidence="3">
    <location>
        <begin position="498"/>
        <end position="667"/>
    </location>
</feature>
<gene>
    <name evidence="4" type="ORF">FXF65_16135</name>
</gene>
<dbReference type="InterPro" id="IPR049517">
    <property type="entry name" value="ACX-like_C"/>
</dbReference>
<dbReference type="RefSeq" id="WP_148350780.1">
    <property type="nucleotide sequence ID" value="NZ_JBHSBF010000036.1"/>
</dbReference>
<name>A0A5D0U9E6_9ACTN</name>
<dbReference type="Proteomes" id="UP000322634">
    <property type="component" value="Unassembled WGS sequence"/>
</dbReference>
<dbReference type="AlphaFoldDB" id="A0A5D0U9E6"/>
<evidence type="ECO:0000259" key="2">
    <source>
        <dbReference type="Pfam" id="PF05378"/>
    </source>
</evidence>
<keyword evidence="5" id="KW-1185">Reference proteome</keyword>
<evidence type="ECO:0000259" key="3">
    <source>
        <dbReference type="Pfam" id="PF19278"/>
    </source>
</evidence>
<dbReference type="EMBL" id="VSFF01000006">
    <property type="protein sequence ID" value="TYC14390.1"/>
    <property type="molecule type" value="Genomic_DNA"/>
</dbReference>
<dbReference type="InterPro" id="IPR002821">
    <property type="entry name" value="Hydantoinase_A"/>
</dbReference>
<evidence type="ECO:0000313" key="4">
    <source>
        <dbReference type="EMBL" id="TYC14390.1"/>
    </source>
</evidence>
<comment type="caution">
    <text evidence="4">The sequence shown here is derived from an EMBL/GenBank/DDBJ whole genome shotgun (WGS) entry which is preliminary data.</text>
</comment>
<reference evidence="4 5" key="1">
    <citation type="submission" date="2019-08" db="EMBL/GenBank/DDBJ databases">
        <title>Actinomadura sp. nov. CYP1-5 isolated from mountain soil.</title>
        <authorList>
            <person name="Songsumanus A."/>
            <person name="Kuncharoen N."/>
            <person name="Kudo T."/>
            <person name="Yuki M."/>
            <person name="Igarashi Y."/>
            <person name="Tanasupawat S."/>
        </authorList>
    </citation>
    <scope>NUCLEOTIDE SEQUENCE [LARGE SCALE GENOMIC DNA]</scope>
    <source>
        <strain evidence="4 5">GKU157</strain>
    </source>
</reference>
<dbReference type="GO" id="GO:0017168">
    <property type="term" value="F:5-oxoprolinase (ATP-hydrolyzing) activity"/>
    <property type="evidence" value="ECO:0007669"/>
    <property type="project" value="TreeGrafter"/>
</dbReference>
<accession>A0A5D0U9E6</accession>
<protein>
    <submittedName>
        <fullName evidence="4">Hydantoinase/oxoprolinase family protein</fullName>
    </submittedName>
</protein>
<feature type="domain" description="Hydantoinase/oxoprolinase N-terminal" evidence="2">
    <location>
        <begin position="4"/>
        <end position="178"/>
    </location>
</feature>
<dbReference type="GO" id="GO:0005829">
    <property type="term" value="C:cytosol"/>
    <property type="evidence" value="ECO:0007669"/>
    <property type="project" value="TreeGrafter"/>
</dbReference>
<dbReference type="Pfam" id="PF19278">
    <property type="entry name" value="Hydant_A_C"/>
    <property type="match status" value="1"/>
</dbReference>
<dbReference type="OrthoDB" id="9768323at2"/>
<evidence type="ECO:0000259" key="1">
    <source>
        <dbReference type="Pfam" id="PF01968"/>
    </source>
</evidence>